<proteinExistence type="predicted"/>
<gene>
    <name evidence="1" type="ORF">MM171B04126_0007</name>
</gene>
<dbReference type="EMBL" id="MT143963">
    <property type="protein sequence ID" value="QJH93285.1"/>
    <property type="molecule type" value="Genomic_DNA"/>
</dbReference>
<sequence>MPHPESDYNLTHLIALNKHKLFTDPRGIEPAVVYCPEKENFTYADNLNTELGFSAICCHCYNVIT</sequence>
<evidence type="ECO:0000313" key="1">
    <source>
        <dbReference type="EMBL" id="QJH93285.1"/>
    </source>
</evidence>
<organism evidence="1">
    <name type="scientific">viral metagenome</name>
    <dbReference type="NCBI Taxonomy" id="1070528"/>
    <lineage>
        <taxon>unclassified sequences</taxon>
        <taxon>metagenomes</taxon>
        <taxon>organismal metagenomes</taxon>
    </lineage>
</organism>
<dbReference type="AlphaFoldDB" id="A0A6M3X9E4"/>
<accession>A0A6M3X9E4</accession>
<protein>
    <submittedName>
        <fullName evidence="1">Uncharacterized protein</fullName>
    </submittedName>
</protein>
<reference evidence="1" key="1">
    <citation type="submission" date="2020-03" db="EMBL/GenBank/DDBJ databases">
        <title>The deep terrestrial virosphere.</title>
        <authorList>
            <person name="Holmfeldt K."/>
            <person name="Nilsson E."/>
            <person name="Simone D."/>
            <person name="Lopez-Fernandez M."/>
            <person name="Wu X."/>
            <person name="de Brujin I."/>
            <person name="Lundin D."/>
            <person name="Andersson A."/>
            <person name="Bertilsson S."/>
            <person name="Dopson M."/>
        </authorList>
    </citation>
    <scope>NUCLEOTIDE SEQUENCE</scope>
    <source>
        <strain evidence="1">MM171B04126</strain>
    </source>
</reference>
<name>A0A6M3X9E4_9ZZZZ</name>